<dbReference type="InterPro" id="IPR007492">
    <property type="entry name" value="LytTR_DNA-bd_dom"/>
</dbReference>
<evidence type="ECO:0000256" key="1">
    <source>
        <dbReference type="ARBA" id="ARBA00023125"/>
    </source>
</evidence>
<dbReference type="PROSITE" id="PS50110">
    <property type="entry name" value="RESPONSE_REGULATORY"/>
    <property type="match status" value="1"/>
</dbReference>
<dbReference type="SMART" id="SM00448">
    <property type="entry name" value="REC"/>
    <property type="match status" value="1"/>
</dbReference>
<dbReference type="RefSeq" id="WP_106928797.1">
    <property type="nucleotide sequence ID" value="NZ_PYFT01000001.1"/>
</dbReference>
<dbReference type="GO" id="GO:0032993">
    <property type="term" value="C:protein-DNA complex"/>
    <property type="evidence" value="ECO:0007669"/>
    <property type="project" value="TreeGrafter"/>
</dbReference>
<reference evidence="5 6" key="1">
    <citation type="submission" date="2018-03" db="EMBL/GenBank/DDBJ databases">
        <title>Adhaeribacter sp. HMF7605 Genome sequencing and assembly.</title>
        <authorList>
            <person name="Kang H."/>
            <person name="Kang J."/>
            <person name="Cha I."/>
            <person name="Kim H."/>
            <person name="Joh K."/>
        </authorList>
    </citation>
    <scope>NUCLEOTIDE SEQUENCE [LARGE SCALE GENOMIC DNA]</scope>
    <source>
        <strain evidence="5 6">HMF7605</strain>
    </source>
</reference>
<feature type="modified residue" description="4-aspartylphosphate" evidence="2">
    <location>
        <position position="55"/>
    </location>
</feature>
<protein>
    <submittedName>
        <fullName evidence="5">DNA-binding response regulator</fullName>
    </submittedName>
</protein>
<sequence>MIRAIIIDDEVDAREALRMTLAKYCPDVTILRCCETPPLGLEAIEILEPDLVFLDVQMPGMSGFDLLQQIKKINFAVIFVTAFDRYAIKAIKFSALDYLLKPVDVDDLMQAVQKVKAQALLSRPPYHYQSALNNSQHTSGKIEKLAVPTHDGIDFYLTDDIIYCQADGSYTTLFLKGKPKQLVCKKLIDFENLLTESGFCRVHHSSLINLKHILKYVKGEGGYVILTDNHHVDISRRKKEEFLQLLDRL</sequence>
<dbReference type="GO" id="GO:0005829">
    <property type="term" value="C:cytosol"/>
    <property type="evidence" value="ECO:0007669"/>
    <property type="project" value="TreeGrafter"/>
</dbReference>
<dbReference type="SUPFAM" id="SSF52172">
    <property type="entry name" value="CheY-like"/>
    <property type="match status" value="1"/>
</dbReference>
<dbReference type="AlphaFoldDB" id="A0A2T2YE72"/>
<evidence type="ECO:0000259" key="4">
    <source>
        <dbReference type="PROSITE" id="PS50930"/>
    </source>
</evidence>
<dbReference type="GO" id="GO:0000156">
    <property type="term" value="F:phosphorelay response regulator activity"/>
    <property type="evidence" value="ECO:0007669"/>
    <property type="project" value="TreeGrafter"/>
</dbReference>
<dbReference type="InterPro" id="IPR011006">
    <property type="entry name" value="CheY-like_superfamily"/>
</dbReference>
<dbReference type="Pfam" id="PF04397">
    <property type="entry name" value="LytTR"/>
    <property type="match status" value="1"/>
</dbReference>
<dbReference type="GO" id="GO:0006355">
    <property type="term" value="P:regulation of DNA-templated transcription"/>
    <property type="evidence" value="ECO:0007669"/>
    <property type="project" value="TreeGrafter"/>
</dbReference>
<dbReference type="SMART" id="SM00850">
    <property type="entry name" value="LytTR"/>
    <property type="match status" value="1"/>
</dbReference>
<dbReference type="OrthoDB" id="1646880at2"/>
<accession>A0A2T2YE72</accession>
<proteinExistence type="predicted"/>
<dbReference type="Pfam" id="PF00072">
    <property type="entry name" value="Response_reg"/>
    <property type="match status" value="1"/>
</dbReference>
<dbReference type="GO" id="GO:0000976">
    <property type="term" value="F:transcription cis-regulatory region binding"/>
    <property type="evidence" value="ECO:0007669"/>
    <property type="project" value="TreeGrafter"/>
</dbReference>
<keyword evidence="6" id="KW-1185">Reference proteome</keyword>
<dbReference type="EMBL" id="PYFT01000001">
    <property type="protein sequence ID" value="PSR53804.1"/>
    <property type="molecule type" value="Genomic_DNA"/>
</dbReference>
<keyword evidence="2" id="KW-0597">Phosphoprotein</keyword>
<dbReference type="PANTHER" id="PTHR48111">
    <property type="entry name" value="REGULATOR OF RPOS"/>
    <property type="match status" value="1"/>
</dbReference>
<evidence type="ECO:0000259" key="3">
    <source>
        <dbReference type="PROSITE" id="PS50110"/>
    </source>
</evidence>
<dbReference type="InterPro" id="IPR001789">
    <property type="entry name" value="Sig_transdc_resp-reg_receiver"/>
</dbReference>
<dbReference type="PANTHER" id="PTHR48111:SF69">
    <property type="entry name" value="RESPONSE REGULATOR RECEIVER"/>
    <property type="match status" value="1"/>
</dbReference>
<dbReference type="InterPro" id="IPR039420">
    <property type="entry name" value="WalR-like"/>
</dbReference>
<keyword evidence="1 5" id="KW-0238">DNA-binding</keyword>
<feature type="domain" description="Response regulatory" evidence="3">
    <location>
        <begin position="3"/>
        <end position="116"/>
    </location>
</feature>
<dbReference type="Gene3D" id="3.40.50.2300">
    <property type="match status" value="1"/>
</dbReference>
<evidence type="ECO:0000256" key="2">
    <source>
        <dbReference type="PROSITE-ProRule" id="PRU00169"/>
    </source>
</evidence>
<organism evidence="5 6">
    <name type="scientific">Adhaeribacter arboris</name>
    <dbReference type="NCBI Taxonomy" id="2072846"/>
    <lineage>
        <taxon>Bacteria</taxon>
        <taxon>Pseudomonadati</taxon>
        <taxon>Bacteroidota</taxon>
        <taxon>Cytophagia</taxon>
        <taxon>Cytophagales</taxon>
        <taxon>Hymenobacteraceae</taxon>
        <taxon>Adhaeribacter</taxon>
    </lineage>
</organism>
<comment type="caution">
    <text evidence="5">The sequence shown here is derived from an EMBL/GenBank/DDBJ whole genome shotgun (WGS) entry which is preliminary data.</text>
</comment>
<name>A0A2T2YE72_9BACT</name>
<evidence type="ECO:0000313" key="6">
    <source>
        <dbReference type="Proteomes" id="UP000240357"/>
    </source>
</evidence>
<evidence type="ECO:0000313" key="5">
    <source>
        <dbReference type="EMBL" id="PSR53804.1"/>
    </source>
</evidence>
<gene>
    <name evidence="5" type="ORF">AHMF7605_09855</name>
</gene>
<feature type="domain" description="HTH LytTR-type" evidence="4">
    <location>
        <begin position="145"/>
        <end position="248"/>
    </location>
</feature>
<dbReference type="Proteomes" id="UP000240357">
    <property type="component" value="Unassembled WGS sequence"/>
</dbReference>
<dbReference type="PROSITE" id="PS50930">
    <property type="entry name" value="HTH_LYTTR"/>
    <property type="match status" value="1"/>
</dbReference>
<dbReference type="Gene3D" id="2.40.50.1020">
    <property type="entry name" value="LytTr DNA-binding domain"/>
    <property type="match status" value="1"/>
</dbReference>